<dbReference type="AlphaFoldDB" id="A0A3B0WEE7"/>
<proteinExistence type="predicted"/>
<evidence type="ECO:0000313" key="2">
    <source>
        <dbReference type="EMBL" id="VAW54235.1"/>
    </source>
</evidence>
<gene>
    <name evidence="2" type="ORF">MNBD_GAMMA06-1294</name>
</gene>
<dbReference type="EMBL" id="UOFD01000073">
    <property type="protein sequence ID" value="VAW54235.1"/>
    <property type="molecule type" value="Genomic_DNA"/>
</dbReference>
<name>A0A3B0WEE7_9ZZZZ</name>
<reference evidence="2" key="1">
    <citation type="submission" date="2018-06" db="EMBL/GenBank/DDBJ databases">
        <authorList>
            <person name="Zhirakovskaya E."/>
        </authorList>
    </citation>
    <scope>NUCLEOTIDE SEQUENCE</scope>
</reference>
<accession>A0A3B0WEE7</accession>
<protein>
    <submittedName>
        <fullName evidence="2">Uncharacterized protein</fullName>
    </submittedName>
</protein>
<keyword evidence="1" id="KW-0472">Membrane</keyword>
<sequence length="181" mass="20238">MENSHFIKLLEYGEKVALDGVNFETVTDWAIQEEIIPGRGETSHDDARNFLRDQFFECFENSSGSTKNIWSLKTEYYFRLIEFRELQESRIASKQANRNSFIAIGISIFALVCTVLVSYMQLTGSVKISPAQIKEVVNSNNLPVSGAVAIDSKQLQVLVDAIKSSNKAVERGAQKTARPSP</sequence>
<keyword evidence="1" id="KW-0812">Transmembrane</keyword>
<feature type="transmembrane region" description="Helical" evidence="1">
    <location>
        <begin position="100"/>
        <end position="120"/>
    </location>
</feature>
<evidence type="ECO:0000256" key="1">
    <source>
        <dbReference type="SAM" id="Phobius"/>
    </source>
</evidence>
<organism evidence="2">
    <name type="scientific">hydrothermal vent metagenome</name>
    <dbReference type="NCBI Taxonomy" id="652676"/>
    <lineage>
        <taxon>unclassified sequences</taxon>
        <taxon>metagenomes</taxon>
        <taxon>ecological metagenomes</taxon>
    </lineage>
</organism>
<keyword evidence="1" id="KW-1133">Transmembrane helix</keyword>